<dbReference type="PANTHER" id="PTHR24404:SF46">
    <property type="entry name" value="ZINC FINGER PROTEIN GFI-1"/>
    <property type="match status" value="1"/>
</dbReference>
<keyword evidence="8" id="KW-0238">DNA-binding</keyword>
<dbReference type="GO" id="GO:0003700">
    <property type="term" value="F:DNA-binding transcription factor activity"/>
    <property type="evidence" value="ECO:0007669"/>
    <property type="project" value="TreeGrafter"/>
</dbReference>
<evidence type="ECO:0000256" key="12">
    <source>
        <dbReference type="SAM" id="MobiDB-lite"/>
    </source>
</evidence>
<evidence type="ECO:0000256" key="4">
    <source>
        <dbReference type="ARBA" id="ARBA00022737"/>
    </source>
</evidence>
<name>A0A7M5VD40_9CNID</name>
<sequence>MPRSFLIKKTNLRFSSVTCTDKRGTILPLDDLEQKEVFITEKEQRLIEEDEDEKSYSTISMCRTPIPPYYLKKIEEGGEEQKERMEDKHNVRASEQGRPSPDSPHSRHFPPPQEYTFLPIKHMGHRDHEVPSRYGSRTPEYFLPPNNGPISHHSYDRFASYFPSPHSPEAINNKHHKIPIRHLYFKNPPPRWSPNEYDGRLVESPNSQIGFWRQLHPLNYSHQPSMDIENPTKVKSQDGDRYGCSQCDKAFNTVHGLEVHVRRSHAGKVRPHRCDLCGKTFGHKISLEQHKETIHSAFRSFDCTECGKSFKRSSTLSTHMLIHSNTRPYSCGYCGKRFHQKSDMKKHTYVHTGERPYKCGACNKSFSQSSNLITHMRKHSGFKPFHCDLCSREFYRKVDLRRHLFIHHKDFIVSRNATGIVGNEKLVR</sequence>
<evidence type="ECO:0000256" key="5">
    <source>
        <dbReference type="ARBA" id="ARBA00022771"/>
    </source>
</evidence>
<dbReference type="GO" id="GO:0000978">
    <property type="term" value="F:RNA polymerase II cis-regulatory region sequence-specific DNA binding"/>
    <property type="evidence" value="ECO:0007669"/>
    <property type="project" value="TreeGrafter"/>
</dbReference>
<evidence type="ECO:0000256" key="1">
    <source>
        <dbReference type="ARBA" id="ARBA00004123"/>
    </source>
</evidence>
<evidence type="ECO:0000256" key="3">
    <source>
        <dbReference type="ARBA" id="ARBA00022723"/>
    </source>
</evidence>
<feature type="domain" description="C2H2-type" evidence="13">
    <location>
        <begin position="242"/>
        <end position="270"/>
    </location>
</feature>
<evidence type="ECO:0000256" key="6">
    <source>
        <dbReference type="ARBA" id="ARBA00022833"/>
    </source>
</evidence>
<dbReference type="EnsemblMetazoa" id="CLYHEMT009010.1">
    <property type="protein sequence ID" value="CLYHEMP009010.1"/>
    <property type="gene ID" value="CLYHEMG009010"/>
</dbReference>
<dbReference type="FunFam" id="3.30.160.60:FF:000446">
    <property type="entry name" value="Zinc finger protein"/>
    <property type="match status" value="1"/>
</dbReference>
<evidence type="ECO:0000259" key="13">
    <source>
        <dbReference type="PROSITE" id="PS50157"/>
    </source>
</evidence>
<organism evidence="14 15">
    <name type="scientific">Clytia hemisphaerica</name>
    <dbReference type="NCBI Taxonomy" id="252671"/>
    <lineage>
        <taxon>Eukaryota</taxon>
        <taxon>Metazoa</taxon>
        <taxon>Cnidaria</taxon>
        <taxon>Hydrozoa</taxon>
        <taxon>Hydroidolina</taxon>
        <taxon>Leptothecata</taxon>
        <taxon>Obeliida</taxon>
        <taxon>Clytiidae</taxon>
        <taxon>Clytia</taxon>
    </lineage>
</organism>
<dbReference type="FunFam" id="3.30.160.60:FF:000245">
    <property type="entry name" value="zinc finger protein Gfi-1"/>
    <property type="match status" value="1"/>
</dbReference>
<accession>A0A7M5VD40</accession>
<keyword evidence="15" id="KW-1185">Reference proteome</keyword>
<dbReference type="GO" id="GO:0006357">
    <property type="term" value="P:regulation of transcription by RNA polymerase II"/>
    <property type="evidence" value="ECO:0007669"/>
    <property type="project" value="TreeGrafter"/>
</dbReference>
<dbReference type="SUPFAM" id="SSF57667">
    <property type="entry name" value="beta-beta-alpha zinc fingers"/>
    <property type="match status" value="3"/>
</dbReference>
<keyword evidence="6" id="KW-0862">Zinc</keyword>
<evidence type="ECO:0000256" key="2">
    <source>
        <dbReference type="ARBA" id="ARBA00006991"/>
    </source>
</evidence>
<dbReference type="SMART" id="SM00355">
    <property type="entry name" value="ZnF_C2H2"/>
    <property type="match status" value="6"/>
</dbReference>
<dbReference type="PROSITE" id="PS50157">
    <property type="entry name" value="ZINC_FINGER_C2H2_2"/>
    <property type="match status" value="6"/>
</dbReference>
<feature type="domain" description="C2H2-type" evidence="13">
    <location>
        <begin position="272"/>
        <end position="300"/>
    </location>
</feature>
<evidence type="ECO:0000256" key="8">
    <source>
        <dbReference type="ARBA" id="ARBA00023125"/>
    </source>
</evidence>
<evidence type="ECO:0000256" key="10">
    <source>
        <dbReference type="ARBA" id="ARBA00023242"/>
    </source>
</evidence>
<protein>
    <recommendedName>
        <fullName evidence="13">C2H2-type domain-containing protein</fullName>
    </recommendedName>
</protein>
<evidence type="ECO:0000313" key="14">
    <source>
        <dbReference type="EnsemblMetazoa" id="CLYHEMP009010.1"/>
    </source>
</evidence>
<feature type="compositionally biased region" description="Basic and acidic residues" evidence="12">
    <location>
        <begin position="78"/>
        <end position="92"/>
    </location>
</feature>
<dbReference type="FunFam" id="3.30.160.60:FF:000345">
    <property type="entry name" value="Zinc finger protein Gfi-1"/>
    <property type="match status" value="1"/>
</dbReference>
<comment type="subcellular location">
    <subcellularLocation>
        <location evidence="1">Nucleus</location>
    </subcellularLocation>
</comment>
<keyword evidence="3" id="KW-0479">Metal-binding</keyword>
<feature type="region of interest" description="Disordered" evidence="12">
    <location>
        <begin position="78"/>
        <end position="115"/>
    </location>
</feature>
<keyword evidence="4" id="KW-0677">Repeat</keyword>
<dbReference type="Pfam" id="PF00096">
    <property type="entry name" value="zf-C2H2"/>
    <property type="match status" value="5"/>
</dbReference>
<evidence type="ECO:0000313" key="15">
    <source>
        <dbReference type="Proteomes" id="UP000594262"/>
    </source>
</evidence>
<comment type="similarity">
    <text evidence="2">Belongs to the krueppel C2H2-type zinc-finger protein family.</text>
</comment>
<dbReference type="FunFam" id="3.30.160.60:FF:000382">
    <property type="entry name" value="zinc finger protein 35 isoform X4"/>
    <property type="match status" value="1"/>
</dbReference>
<dbReference type="PROSITE" id="PS00028">
    <property type="entry name" value="ZINC_FINGER_C2H2_1"/>
    <property type="match status" value="5"/>
</dbReference>
<feature type="domain" description="C2H2-type" evidence="13">
    <location>
        <begin position="357"/>
        <end position="384"/>
    </location>
</feature>
<dbReference type="GeneID" id="136811298"/>
<evidence type="ECO:0000256" key="9">
    <source>
        <dbReference type="ARBA" id="ARBA00023163"/>
    </source>
</evidence>
<dbReference type="OrthoDB" id="6155966at2759"/>
<keyword evidence="5 11" id="KW-0863">Zinc-finger</keyword>
<dbReference type="GO" id="GO:0008270">
    <property type="term" value="F:zinc ion binding"/>
    <property type="evidence" value="ECO:0007669"/>
    <property type="project" value="UniProtKB-KW"/>
</dbReference>
<dbReference type="InterPro" id="IPR050589">
    <property type="entry name" value="Ikaros_C2H2-ZF"/>
</dbReference>
<evidence type="ECO:0000256" key="7">
    <source>
        <dbReference type="ARBA" id="ARBA00023015"/>
    </source>
</evidence>
<feature type="domain" description="C2H2-type" evidence="13">
    <location>
        <begin position="301"/>
        <end position="328"/>
    </location>
</feature>
<reference evidence="14" key="1">
    <citation type="submission" date="2021-01" db="UniProtKB">
        <authorList>
            <consortium name="EnsemblMetazoa"/>
        </authorList>
    </citation>
    <scope>IDENTIFICATION</scope>
</reference>
<dbReference type="InterPro" id="IPR036236">
    <property type="entry name" value="Znf_C2H2_sf"/>
</dbReference>
<dbReference type="Gene3D" id="3.30.160.60">
    <property type="entry name" value="Classic Zinc Finger"/>
    <property type="match status" value="6"/>
</dbReference>
<feature type="domain" description="C2H2-type" evidence="13">
    <location>
        <begin position="385"/>
        <end position="407"/>
    </location>
</feature>
<dbReference type="GO" id="GO:0005634">
    <property type="term" value="C:nucleus"/>
    <property type="evidence" value="ECO:0007669"/>
    <property type="project" value="UniProtKB-SubCell"/>
</dbReference>
<evidence type="ECO:0000256" key="11">
    <source>
        <dbReference type="PROSITE-ProRule" id="PRU00042"/>
    </source>
</evidence>
<feature type="domain" description="C2H2-type" evidence="13">
    <location>
        <begin position="329"/>
        <end position="356"/>
    </location>
</feature>
<dbReference type="AlphaFoldDB" id="A0A7M5VD40"/>
<dbReference type="Proteomes" id="UP000594262">
    <property type="component" value="Unplaced"/>
</dbReference>
<proteinExistence type="inferred from homology"/>
<keyword evidence="7" id="KW-0805">Transcription regulation</keyword>
<keyword evidence="10" id="KW-0539">Nucleus</keyword>
<dbReference type="InterPro" id="IPR013087">
    <property type="entry name" value="Znf_C2H2_type"/>
</dbReference>
<dbReference type="RefSeq" id="XP_066924018.1">
    <property type="nucleotide sequence ID" value="XM_067067917.1"/>
</dbReference>
<keyword evidence="9" id="KW-0804">Transcription</keyword>
<dbReference type="PANTHER" id="PTHR24404">
    <property type="entry name" value="ZINC FINGER PROTEIN"/>
    <property type="match status" value="1"/>
</dbReference>